<dbReference type="PATRIC" id="fig|111780.3.peg.3022"/>
<accession>K9XWG7</accession>
<reference evidence="2" key="1">
    <citation type="journal article" date="2013" name="Proc. Natl. Acad. Sci. U.S.A.">
        <title>Improving the coverage of the cyanobacterial phylum using diversity-driven genome sequencing.</title>
        <authorList>
            <person name="Shih P.M."/>
            <person name="Wu D."/>
            <person name="Latifi A."/>
            <person name="Axen S.D."/>
            <person name="Fewer D.P."/>
            <person name="Talla E."/>
            <person name="Calteau A."/>
            <person name="Cai F."/>
            <person name="Tandeau de Marsac N."/>
            <person name="Rippka R."/>
            <person name="Herdman M."/>
            <person name="Sivonen K."/>
            <person name="Coursin T."/>
            <person name="Laurent T."/>
            <person name="Goodwin L."/>
            <person name="Nolan M."/>
            <person name="Davenport K.W."/>
            <person name="Han C.S."/>
            <person name="Rubin E.M."/>
            <person name="Eisen J.A."/>
            <person name="Woyke T."/>
            <person name="Gugger M."/>
            <person name="Kerfeld C.A."/>
        </authorList>
    </citation>
    <scope>NUCLEOTIDE SEQUENCE [LARGE SCALE GENOMIC DNA]</scope>
    <source>
        <strain evidence="2">ATCC 29371 / PCC 7437</strain>
    </source>
</reference>
<dbReference type="OrthoDB" id="420681at2"/>
<keyword evidence="2" id="KW-1185">Reference proteome</keyword>
<protein>
    <recommendedName>
        <fullName evidence="3">DUF2993 domain-containing protein</fullName>
    </recommendedName>
</protein>
<proteinExistence type="predicted"/>
<evidence type="ECO:0000313" key="2">
    <source>
        <dbReference type="Proteomes" id="UP000010473"/>
    </source>
</evidence>
<dbReference type="KEGG" id="scs:Sta7437_2907"/>
<dbReference type="HOGENOM" id="CLU_092370_1_0_3"/>
<name>K9XWG7_STAC7</name>
<evidence type="ECO:0000313" key="1">
    <source>
        <dbReference type="EMBL" id="AFZ36426.1"/>
    </source>
</evidence>
<dbReference type="RefSeq" id="WP_015194093.1">
    <property type="nucleotide sequence ID" value="NC_019748.1"/>
</dbReference>
<dbReference type="EMBL" id="CP003653">
    <property type="protein sequence ID" value="AFZ36426.1"/>
    <property type="molecule type" value="Genomic_DNA"/>
</dbReference>
<dbReference type="AlphaFoldDB" id="K9XWG7"/>
<dbReference type="eggNOG" id="ENOG502Z830">
    <property type="taxonomic scope" value="Bacteria"/>
</dbReference>
<dbReference type="InterPro" id="IPR021373">
    <property type="entry name" value="DUF2993"/>
</dbReference>
<sequence length="246" mass="27254">MNQPDLGEQAISKAAEIGLSSQLDEAENLEVDLRTNPLDLMQGKLQSVEVEGEGLVMKKDLRAEELKIQTNEIGINTVKAAFGNIELTRPTDAKAQIVLNEADIERAFNSEYVKQKLQNLQIKSEDHSLTANINQVKFVLPEARKVSLEANLEIAETETTEKIAFSAVPRVSADGYSVALEEIQYPKDQNYASELTSALLDSVSEILDLRNFDLKEISLNLNKLEVQPGKMILVADARIENFPDGN</sequence>
<dbReference type="STRING" id="111780.Sta7437_2907"/>
<dbReference type="Proteomes" id="UP000010473">
    <property type="component" value="Chromosome"/>
</dbReference>
<gene>
    <name evidence="1" type="ordered locus">Sta7437_2907</name>
</gene>
<organism evidence="1 2">
    <name type="scientific">Stanieria cyanosphaera (strain ATCC 29371 / PCC 7437)</name>
    <dbReference type="NCBI Taxonomy" id="111780"/>
    <lineage>
        <taxon>Bacteria</taxon>
        <taxon>Bacillati</taxon>
        <taxon>Cyanobacteriota</taxon>
        <taxon>Cyanophyceae</taxon>
        <taxon>Pleurocapsales</taxon>
        <taxon>Dermocarpellaceae</taxon>
        <taxon>Stanieria</taxon>
    </lineage>
</organism>
<evidence type="ECO:0008006" key="3">
    <source>
        <dbReference type="Google" id="ProtNLM"/>
    </source>
</evidence>
<dbReference type="Pfam" id="PF11209">
    <property type="entry name" value="LmeA"/>
    <property type="match status" value="1"/>
</dbReference>